<evidence type="ECO:0000313" key="1">
    <source>
        <dbReference type="EMBL" id="KKK59129.1"/>
    </source>
</evidence>
<gene>
    <name evidence="1" type="ORF">LCGC14_3037470</name>
</gene>
<proteinExistence type="predicted"/>
<organism evidence="1">
    <name type="scientific">marine sediment metagenome</name>
    <dbReference type="NCBI Taxonomy" id="412755"/>
    <lineage>
        <taxon>unclassified sequences</taxon>
        <taxon>metagenomes</taxon>
        <taxon>ecological metagenomes</taxon>
    </lineage>
</organism>
<dbReference type="AlphaFoldDB" id="A0A0F8YYK1"/>
<name>A0A0F8YYK1_9ZZZZ</name>
<sequence>MNRFRFVGNVGVNNMRRPTKRVLDLVDEISEAGIPVRFHISKRQVPMLVVKDDYSVAFFGNTNTYRIFYPFPSKGRHVTRTTVPTSQDVVKFFLELPYETIKVESCDICLKHVKVPHYHPSLDLARIQDLMRPS</sequence>
<comment type="caution">
    <text evidence="1">The sequence shown here is derived from an EMBL/GenBank/DDBJ whole genome shotgun (WGS) entry which is preliminary data.</text>
</comment>
<reference evidence="1" key="1">
    <citation type="journal article" date="2015" name="Nature">
        <title>Complex archaea that bridge the gap between prokaryotes and eukaryotes.</title>
        <authorList>
            <person name="Spang A."/>
            <person name="Saw J.H."/>
            <person name="Jorgensen S.L."/>
            <person name="Zaremba-Niedzwiedzka K."/>
            <person name="Martijn J."/>
            <person name="Lind A.E."/>
            <person name="van Eijk R."/>
            <person name="Schleper C."/>
            <person name="Guy L."/>
            <person name="Ettema T.J."/>
        </authorList>
    </citation>
    <scope>NUCLEOTIDE SEQUENCE</scope>
</reference>
<protein>
    <submittedName>
        <fullName evidence="1">Uncharacterized protein</fullName>
    </submittedName>
</protein>
<accession>A0A0F8YYK1</accession>
<dbReference type="EMBL" id="LAZR01063630">
    <property type="protein sequence ID" value="KKK59129.1"/>
    <property type="molecule type" value="Genomic_DNA"/>
</dbReference>